<comment type="caution">
    <text evidence="3">The sequence shown here is derived from an EMBL/GenBank/DDBJ whole genome shotgun (WGS) entry which is preliminary data.</text>
</comment>
<reference evidence="3" key="1">
    <citation type="journal article" date="2014" name="Int. J. Syst. Evol. Microbiol.">
        <title>Complete genome sequence of Corynebacterium casei LMG S-19264T (=DSM 44701T), isolated from a smear-ripened cheese.</title>
        <authorList>
            <consortium name="US DOE Joint Genome Institute (JGI-PGF)"/>
            <person name="Walter F."/>
            <person name="Albersmeier A."/>
            <person name="Kalinowski J."/>
            <person name="Ruckert C."/>
        </authorList>
    </citation>
    <scope>NUCLEOTIDE SEQUENCE</scope>
    <source>
        <strain evidence="3">JCM 4136</strain>
    </source>
</reference>
<keyword evidence="4" id="KW-1185">Reference proteome</keyword>
<dbReference type="EMBL" id="BMSC01000028">
    <property type="protein sequence ID" value="GGU92292.1"/>
    <property type="molecule type" value="Genomic_DNA"/>
</dbReference>
<dbReference type="EMBL" id="BLLO01000031">
    <property type="protein sequence ID" value="GFH81496.1"/>
    <property type="molecule type" value="Genomic_DNA"/>
</dbReference>
<proteinExistence type="predicted"/>
<name>A0A8H9HVN2_9ACTN</name>
<sequence>MMVINVPVSRLFGLGLAPVEDGGFAGLVFLVCRTADEPRVQLDFLRSWSSFHDLSGRYLAVVTPAPDAALIVQGPSREGVGQVVQNLRLHGDERRLQSPSGNRVRMTENPEDGSMARSAPVMPRDEGEHGSAVTRVATELQEFFGISESLLPCAVVVEPRERRVFAVGLTERTTLYGLLKELKIAMEPGIARVNQARSEVARAREDLAGRRRRRWQATEPYGPADRGRIARRLREAAEGMDDDAVRLSHWLSDRLLLARPLTTDEQRQADALFALLHGRFGVLPLRERRGLLRAVRRAVDKLNSLDDVPGTPPEPCTDADLRVVDSQIRLSRERLRTREAGLRRALRNIALSPLVLSVTRGLGLEQETTRGLLTWRQCTWPVTVLAAPERRRPTISYEWA</sequence>
<gene>
    <name evidence="3" type="ORF">GCM10010227_54540</name>
    <name evidence="2" type="ORF">Sgou_61660</name>
</gene>
<evidence type="ECO:0000313" key="4">
    <source>
        <dbReference type="Proteomes" id="UP000480804"/>
    </source>
</evidence>
<reference evidence="3" key="3">
    <citation type="submission" date="2020-09" db="EMBL/GenBank/DDBJ databases">
        <authorList>
            <person name="Sun Q."/>
            <person name="Ohkuma M."/>
        </authorList>
    </citation>
    <scope>NUCLEOTIDE SEQUENCE</scope>
    <source>
        <strain evidence="3">JCM 4136</strain>
    </source>
</reference>
<evidence type="ECO:0000313" key="2">
    <source>
        <dbReference type="EMBL" id="GFH81496.1"/>
    </source>
</evidence>
<dbReference type="Proteomes" id="UP000480804">
    <property type="component" value="Unassembled WGS sequence"/>
</dbReference>
<accession>A0A8H9HVN2</accession>
<feature type="region of interest" description="Disordered" evidence="1">
    <location>
        <begin position="94"/>
        <end position="127"/>
    </location>
</feature>
<evidence type="ECO:0000313" key="5">
    <source>
        <dbReference type="Proteomes" id="UP000660975"/>
    </source>
</evidence>
<evidence type="ECO:0000313" key="3">
    <source>
        <dbReference type="EMBL" id="GGU92292.1"/>
    </source>
</evidence>
<evidence type="ECO:0000256" key="1">
    <source>
        <dbReference type="SAM" id="MobiDB-lite"/>
    </source>
</evidence>
<organism evidence="3 5">
    <name type="scientific">Streptomyces gougerotii</name>
    <dbReference type="NCBI Taxonomy" id="53448"/>
    <lineage>
        <taxon>Bacteria</taxon>
        <taxon>Bacillati</taxon>
        <taxon>Actinomycetota</taxon>
        <taxon>Actinomycetes</taxon>
        <taxon>Kitasatosporales</taxon>
        <taxon>Streptomycetaceae</taxon>
        <taxon>Streptomyces</taxon>
        <taxon>Streptomyces diastaticus group</taxon>
    </lineage>
</organism>
<protein>
    <submittedName>
        <fullName evidence="3">Uncharacterized protein</fullName>
    </submittedName>
</protein>
<dbReference type="Proteomes" id="UP000660975">
    <property type="component" value="Unassembled WGS sequence"/>
</dbReference>
<dbReference type="AlphaFoldDB" id="A0A8H9HVN2"/>
<reference evidence="2 4" key="2">
    <citation type="submission" date="2020-02" db="EMBL/GenBank/DDBJ databases">
        <title>Whole genome shotgun sequence of Streptomyces gougerotii NBRC 13043.</title>
        <authorList>
            <person name="Ichikawa N."/>
            <person name="Komaki H."/>
            <person name="Tamura T."/>
        </authorList>
    </citation>
    <scope>NUCLEOTIDE SEQUENCE [LARGE SCALE GENOMIC DNA]</scope>
    <source>
        <strain evidence="2 4">NBRC 13043</strain>
    </source>
</reference>